<dbReference type="PANTHER" id="PTHR33823">
    <property type="entry name" value="RNA POLYMERASE-BINDING TRANSCRIPTION FACTOR DKSA-RELATED"/>
    <property type="match status" value="1"/>
</dbReference>
<gene>
    <name evidence="5" type="ORF">UFOPK1493_02469</name>
</gene>
<dbReference type="PANTHER" id="PTHR33823:SF4">
    <property type="entry name" value="GENERAL STRESS PROTEIN 16O"/>
    <property type="match status" value="1"/>
</dbReference>
<organism evidence="5">
    <name type="scientific">freshwater metagenome</name>
    <dbReference type="NCBI Taxonomy" id="449393"/>
    <lineage>
        <taxon>unclassified sequences</taxon>
        <taxon>metagenomes</taxon>
        <taxon>ecological metagenomes</taxon>
    </lineage>
</organism>
<evidence type="ECO:0000256" key="3">
    <source>
        <dbReference type="ARBA" id="ARBA00022833"/>
    </source>
</evidence>
<keyword evidence="1" id="KW-0479">Metal-binding</keyword>
<dbReference type="InterPro" id="IPR000962">
    <property type="entry name" value="Znf_DskA_TraR"/>
</dbReference>
<evidence type="ECO:0000256" key="1">
    <source>
        <dbReference type="ARBA" id="ARBA00022723"/>
    </source>
</evidence>
<protein>
    <submittedName>
        <fullName evidence="5">Unannotated protein</fullName>
    </submittedName>
</protein>
<evidence type="ECO:0000313" key="5">
    <source>
        <dbReference type="EMBL" id="CAB4572145.1"/>
    </source>
</evidence>
<keyword evidence="3" id="KW-0862">Zinc</keyword>
<dbReference type="PROSITE" id="PS51128">
    <property type="entry name" value="ZF_DKSA_2"/>
    <property type="match status" value="1"/>
</dbReference>
<dbReference type="AlphaFoldDB" id="A0A6J6E9Y1"/>
<evidence type="ECO:0000259" key="4">
    <source>
        <dbReference type="Pfam" id="PF01258"/>
    </source>
</evidence>
<dbReference type="Pfam" id="PF01258">
    <property type="entry name" value="zf-dskA_traR"/>
    <property type="match status" value="1"/>
</dbReference>
<proteinExistence type="predicted"/>
<accession>A0A6J6E9Y1</accession>
<reference evidence="5" key="1">
    <citation type="submission" date="2020-05" db="EMBL/GenBank/DDBJ databases">
        <authorList>
            <person name="Chiriac C."/>
            <person name="Salcher M."/>
            <person name="Ghai R."/>
            <person name="Kavagutti S V."/>
        </authorList>
    </citation>
    <scope>NUCLEOTIDE SEQUENCE</scope>
</reference>
<sequence length="121" mass="13488">MTSPNDRLRDSWRDERRRLQRQIGDLQQRFDDIVAAAELTSTDDEHDPEGATIAYERAQVWALLQHARTALAAIEGSLESVDAGEVPDCAVCHGAIDTERLLALPGIRTCIDCARRGHRLP</sequence>
<feature type="domain" description="Zinc finger DksA/TraR C4-type" evidence="4">
    <location>
        <begin position="87"/>
        <end position="116"/>
    </location>
</feature>
<dbReference type="EMBL" id="CAEZSR010000102">
    <property type="protein sequence ID" value="CAB4572145.1"/>
    <property type="molecule type" value="Genomic_DNA"/>
</dbReference>
<dbReference type="Gene3D" id="1.20.120.910">
    <property type="entry name" value="DksA, coiled-coil domain"/>
    <property type="match status" value="1"/>
</dbReference>
<keyword evidence="2" id="KW-0863">Zinc-finger</keyword>
<evidence type="ECO:0000256" key="2">
    <source>
        <dbReference type="ARBA" id="ARBA00022771"/>
    </source>
</evidence>
<dbReference type="GO" id="GO:0008270">
    <property type="term" value="F:zinc ion binding"/>
    <property type="evidence" value="ECO:0007669"/>
    <property type="project" value="UniProtKB-KW"/>
</dbReference>
<name>A0A6J6E9Y1_9ZZZZ</name>